<sequence length="126" mass="15228">DLMEALIDQLPKYHYFSQNWHYSNTNWLPFYWKGFEQITRYTYLIDDLSNIDDVWDSSLANIRTDIRKAENKFNLVVKENLPFSDFLLLNRQTFLRQGMQLPYSESFVNQLVSTAKDRNQCRWFIA</sequence>
<dbReference type="AlphaFoldDB" id="A0AAW4BH94"/>
<feature type="non-terminal residue" evidence="1">
    <location>
        <position position="126"/>
    </location>
</feature>
<name>A0AAW4BH94_VIBAN</name>
<evidence type="ECO:0000313" key="2">
    <source>
        <dbReference type="Proteomes" id="UP000786185"/>
    </source>
</evidence>
<accession>A0AAW4BH94</accession>
<dbReference type="Gene3D" id="3.40.630.30">
    <property type="match status" value="1"/>
</dbReference>
<dbReference type="Proteomes" id="UP000786185">
    <property type="component" value="Unassembled WGS sequence"/>
</dbReference>
<feature type="non-terminal residue" evidence="1">
    <location>
        <position position="1"/>
    </location>
</feature>
<evidence type="ECO:0000313" key="1">
    <source>
        <dbReference type="EMBL" id="MBF4437527.1"/>
    </source>
</evidence>
<reference evidence="1" key="1">
    <citation type="journal article" date="2021" name="PeerJ">
        <title>Analysis of 44 Vibrio anguillarum genomes reveals high genetic diversity.</title>
        <authorList>
            <person name="Hansen M.J."/>
            <person name="Dalsgaard I."/>
        </authorList>
    </citation>
    <scope>NUCLEOTIDE SEQUENCE</scope>
    <source>
        <strain evidence="1">850617-1/1</strain>
    </source>
</reference>
<proteinExistence type="predicted"/>
<protein>
    <submittedName>
        <fullName evidence="1">Methicillin resistance protein</fullName>
    </submittedName>
</protein>
<dbReference type="EMBL" id="SCLC01001044">
    <property type="protein sequence ID" value="MBF4437527.1"/>
    <property type="molecule type" value="Genomic_DNA"/>
</dbReference>
<comment type="caution">
    <text evidence="1">The sequence shown here is derived from an EMBL/GenBank/DDBJ whole genome shotgun (WGS) entry which is preliminary data.</text>
</comment>
<organism evidence="1 2">
    <name type="scientific">Vibrio anguillarum</name>
    <name type="common">Listonella anguillarum</name>
    <dbReference type="NCBI Taxonomy" id="55601"/>
    <lineage>
        <taxon>Bacteria</taxon>
        <taxon>Pseudomonadati</taxon>
        <taxon>Pseudomonadota</taxon>
        <taxon>Gammaproteobacteria</taxon>
        <taxon>Vibrionales</taxon>
        <taxon>Vibrionaceae</taxon>
        <taxon>Vibrio</taxon>
    </lineage>
</organism>
<gene>
    <name evidence="1" type="ORF">ERJ77_24185</name>
</gene>